<dbReference type="Proteomes" id="UP000037953">
    <property type="component" value="Unassembled WGS sequence"/>
</dbReference>
<reference evidence="2 3" key="1">
    <citation type="journal article" date="2015" name="Genom Data">
        <title>Draft genome sequence of a multidrug-resistant Chryseobacterium indologenes isolate from Malaysia.</title>
        <authorList>
            <person name="Yu C.Y."/>
            <person name="Ang G.Y."/>
            <person name="Cheng H.J."/>
            <person name="Cheong Y.M."/>
            <person name="Yin W.F."/>
            <person name="Chan K.G."/>
        </authorList>
    </citation>
    <scope>NUCLEOTIDE SEQUENCE [LARGE SCALE GENOMIC DNA]</scope>
    <source>
        <strain evidence="2 3">CI_885</strain>
    </source>
</reference>
<evidence type="ECO:0000313" key="3">
    <source>
        <dbReference type="Proteomes" id="UP000037953"/>
    </source>
</evidence>
<dbReference type="EMBL" id="LJOD01000001">
    <property type="protein sequence ID" value="KPE53005.1"/>
    <property type="molecule type" value="Genomic_DNA"/>
</dbReference>
<keyword evidence="1" id="KW-1133">Transmembrane helix</keyword>
<name>A0A0N1A039_CHRID</name>
<keyword evidence="1" id="KW-0472">Membrane</keyword>
<evidence type="ECO:0000313" key="2">
    <source>
        <dbReference type="EMBL" id="KPE53005.1"/>
    </source>
</evidence>
<protein>
    <submittedName>
        <fullName evidence="2">Uncharacterized protein</fullName>
    </submittedName>
</protein>
<reference evidence="3" key="2">
    <citation type="submission" date="2015-09" db="EMBL/GenBank/DDBJ databases">
        <title>Draft genome sequence of a multidrug-resistant Chryseobacterium indologenes isolate from Malaysia.</title>
        <authorList>
            <person name="Yu C.Y."/>
            <person name="Ang G.Y."/>
            <person name="Chan K.-G."/>
        </authorList>
    </citation>
    <scope>NUCLEOTIDE SEQUENCE [LARGE SCALE GENOMIC DNA]</scope>
    <source>
        <strain evidence="3">CI_885</strain>
    </source>
</reference>
<keyword evidence="1" id="KW-0812">Transmembrane</keyword>
<organism evidence="2 3">
    <name type="scientific">Chryseobacterium indologenes</name>
    <name type="common">Flavobacterium indologenes</name>
    <dbReference type="NCBI Taxonomy" id="253"/>
    <lineage>
        <taxon>Bacteria</taxon>
        <taxon>Pseudomonadati</taxon>
        <taxon>Bacteroidota</taxon>
        <taxon>Flavobacteriia</taxon>
        <taxon>Flavobacteriales</taxon>
        <taxon>Weeksellaceae</taxon>
        <taxon>Chryseobacterium group</taxon>
        <taxon>Chryseobacterium</taxon>
    </lineage>
</organism>
<gene>
    <name evidence="2" type="ORF">AOB46_03175</name>
</gene>
<proteinExistence type="predicted"/>
<feature type="transmembrane region" description="Helical" evidence="1">
    <location>
        <begin position="5"/>
        <end position="25"/>
    </location>
</feature>
<comment type="caution">
    <text evidence="2">The sequence shown here is derived from an EMBL/GenBank/DDBJ whole genome shotgun (WGS) entry which is preliminary data.</text>
</comment>
<dbReference type="OrthoDB" id="1260332at2"/>
<accession>A0A0N1A039</accession>
<sequence length="123" mass="14455">MKKILLIFISIIVLIVISFTIYWNLPISITRHSDIEYGNNLIQNVENYRKTHHSLPENNDWKTLEKLGFKPNDLGTQPDYSTNGAGAYEITYLDSFDGPYLIWNSNEKEWSIDFPKIFKKKNR</sequence>
<dbReference type="PATRIC" id="fig|253.9.peg.674"/>
<evidence type="ECO:0000256" key="1">
    <source>
        <dbReference type="SAM" id="Phobius"/>
    </source>
</evidence>
<dbReference type="RefSeq" id="WP_062696582.1">
    <property type="nucleotide sequence ID" value="NZ_LJOD01000001.1"/>
</dbReference>
<dbReference type="AlphaFoldDB" id="A0A0N1A039"/>